<name>A0A6M3M3J7_9ZZZZ</name>
<dbReference type="AlphaFoldDB" id="A0A6M3M3J7"/>
<evidence type="ECO:0000256" key="1">
    <source>
        <dbReference type="SAM" id="Phobius"/>
    </source>
</evidence>
<dbReference type="EMBL" id="MT143887">
    <property type="protein sequence ID" value="QJB04688.1"/>
    <property type="molecule type" value="Genomic_DNA"/>
</dbReference>
<sequence length="111" mass="12337">MNMENIISIIGTGIAVIGGVAAVVKGMLGRIITQMDLQFAELKKDNEAMRREFTDFRLQVVNDYARIPHVEQIERANTASHSTLHGRVDELNNKVIKIETIQGQCKGCQGK</sequence>
<keyword evidence="1" id="KW-0472">Membrane</keyword>
<proteinExistence type="predicted"/>
<dbReference type="EMBL" id="MT143699">
    <property type="protein sequence ID" value="QJB00750.1"/>
    <property type="molecule type" value="Genomic_DNA"/>
</dbReference>
<evidence type="ECO:0000313" key="2">
    <source>
        <dbReference type="EMBL" id="QJB00750.1"/>
    </source>
</evidence>
<reference evidence="2" key="1">
    <citation type="submission" date="2020-03" db="EMBL/GenBank/DDBJ databases">
        <title>The deep terrestrial virosphere.</title>
        <authorList>
            <person name="Holmfeldt K."/>
            <person name="Nilsson E."/>
            <person name="Simone D."/>
            <person name="Lopez-Fernandez M."/>
            <person name="Wu X."/>
            <person name="de Brujin I."/>
            <person name="Lundin D."/>
            <person name="Andersson A."/>
            <person name="Bertilsson S."/>
            <person name="Dopson M."/>
        </authorList>
    </citation>
    <scope>NUCLEOTIDE SEQUENCE</scope>
    <source>
        <strain evidence="2">MM171A00291</strain>
        <strain evidence="3">MM171B00223</strain>
    </source>
</reference>
<accession>A0A6M3M3J7</accession>
<evidence type="ECO:0000313" key="3">
    <source>
        <dbReference type="EMBL" id="QJB04688.1"/>
    </source>
</evidence>
<gene>
    <name evidence="2" type="ORF">MM171A00291_0058</name>
    <name evidence="3" type="ORF">MM171B00223_0065</name>
</gene>
<protein>
    <submittedName>
        <fullName evidence="2">Uncharacterized protein</fullName>
    </submittedName>
</protein>
<keyword evidence="1" id="KW-1133">Transmembrane helix</keyword>
<feature type="transmembrane region" description="Helical" evidence="1">
    <location>
        <begin position="6"/>
        <end position="28"/>
    </location>
</feature>
<organism evidence="2">
    <name type="scientific">viral metagenome</name>
    <dbReference type="NCBI Taxonomy" id="1070528"/>
    <lineage>
        <taxon>unclassified sequences</taxon>
        <taxon>metagenomes</taxon>
        <taxon>organismal metagenomes</taxon>
    </lineage>
</organism>
<keyword evidence="1" id="KW-0812">Transmembrane</keyword>